<feature type="transmembrane region" description="Helical" evidence="7">
    <location>
        <begin position="756"/>
        <end position="779"/>
    </location>
</feature>
<comment type="subcellular location">
    <subcellularLocation>
        <location evidence="1">Membrane</location>
        <topology evidence="1">Multi-pass membrane protein</topology>
    </subcellularLocation>
</comment>
<keyword evidence="4 7" id="KW-0472">Membrane</keyword>
<dbReference type="PANTHER" id="PTHR12011">
    <property type="entry name" value="ADHESION G-PROTEIN COUPLED RECEPTOR"/>
    <property type="match status" value="1"/>
</dbReference>
<feature type="domain" description="G-protein coupled receptors family 2 profile 2" evidence="10">
    <location>
        <begin position="547"/>
        <end position="820"/>
    </location>
</feature>
<keyword evidence="5" id="KW-1015">Disulfide bond</keyword>
<evidence type="ECO:0000256" key="5">
    <source>
        <dbReference type="ARBA" id="ARBA00023157"/>
    </source>
</evidence>
<feature type="signal peptide" evidence="8">
    <location>
        <begin position="1"/>
        <end position="20"/>
    </location>
</feature>
<feature type="transmembrane region" description="Helical" evidence="7">
    <location>
        <begin position="583"/>
        <end position="602"/>
    </location>
</feature>
<dbReference type="InterPro" id="IPR057244">
    <property type="entry name" value="GAIN_B"/>
</dbReference>
<dbReference type="EMBL" id="JAKMXF010000288">
    <property type="protein sequence ID" value="KAI6653179.1"/>
    <property type="molecule type" value="Genomic_DNA"/>
</dbReference>
<dbReference type="GO" id="GO:0005886">
    <property type="term" value="C:plasma membrane"/>
    <property type="evidence" value="ECO:0007669"/>
    <property type="project" value="TreeGrafter"/>
</dbReference>
<evidence type="ECO:0000256" key="1">
    <source>
        <dbReference type="ARBA" id="ARBA00004141"/>
    </source>
</evidence>
<evidence type="ECO:0000256" key="7">
    <source>
        <dbReference type="SAM" id="Phobius"/>
    </source>
</evidence>
<evidence type="ECO:0000256" key="6">
    <source>
        <dbReference type="SAM" id="MobiDB-lite"/>
    </source>
</evidence>
<keyword evidence="3 7" id="KW-1133">Transmembrane helix</keyword>
<dbReference type="PROSITE" id="PS50261">
    <property type="entry name" value="G_PROTEIN_RECEP_F2_4"/>
    <property type="match status" value="1"/>
</dbReference>
<keyword evidence="8" id="KW-0732">Signal</keyword>
<feature type="transmembrane region" description="Helical" evidence="7">
    <location>
        <begin position="622"/>
        <end position="643"/>
    </location>
</feature>
<feature type="domain" description="GAIN-B" evidence="9">
    <location>
        <begin position="389"/>
        <end position="540"/>
    </location>
</feature>
<sequence length="893" mass="101660">MNTAVLIVCLASLLIIQTSCQNLSVNCIPPLESRYRAVNSGEIRAECFGGGDPCPLTRWSKITTLYTYPRENISVSIESTEVSSELFVCTSLNPTGIEHCFMSAYFETHERLYSISLSYLNPDQNYNYSGRDYDSIQCVFSSKSEDFIARESEVLLSLLTVQKTWVTDESNLTNYIHIFYEFMCIIDQFGANFTKYNPFFGDNIYQSGLIISDFVSTIYTTEDDKYIELFTYLSASLIYLENYMNISNGQAERKELTECAVMAGIYTTPSTNPVTPFINKITDLIEFIINSNSSEIEEKIINTTKEFENFVDLIDQKMAQDNVLTDKIVLLVSQMLSALKSTNSSDSSNFPTSLLRTIQSLEIYIDKKIQGKESDTNQILIEDDIILISIIKINTSSMMQPLTLPNKTLIENQNSPIASIPVSVMEQVAMENNVLSFYISTISYDFDVFFADEAVTTRFLSLNFHLPQYSNFASTINITFSHDIGFIDDVTTAECIFFNNTDGLNNTGLKLLNYNEETIVCSTNHTTTFSAIVRFVRKPDRGEYLASKIVSFILIAFSFFAIFMSLLLFCLAGKTFFLNLPNLVYFNYAITLLFGCGTFLFLLPTAVLNRYFCVAAVFISQYAWISVFTWSLCVSIMLVYFSRIRKIHVRNIKPFTCYFIFGWGLPLIPCLITLLSTTPDYLQDYINYESMVENATCFLSNSLPHHTSWGLLGPVLILLFLNIILLTYLSIYLCWQMNICCGPKETREIDIKFKQNFRSLYIGFLSIILILGLPWIFLLVNVLCEYFIQVDLLSSIMEWLFLIINAPIGVVFFFAYTIKAKEVRNIFSRNIFTKNSNLRFKTSNTSPTHQSPPLPTSMPRPRKRLTIITSPSSSLTSDLSPTSGFYDNPMYSP</sequence>
<feature type="transmembrane region" description="Helical" evidence="7">
    <location>
        <begin position="799"/>
        <end position="818"/>
    </location>
</feature>
<feature type="transmembrane region" description="Helical" evidence="7">
    <location>
        <begin position="655"/>
        <end position="675"/>
    </location>
</feature>
<evidence type="ECO:0000256" key="3">
    <source>
        <dbReference type="ARBA" id="ARBA00022989"/>
    </source>
</evidence>
<feature type="compositionally biased region" description="Polar residues" evidence="6">
    <location>
        <begin position="839"/>
        <end position="849"/>
    </location>
</feature>
<organism evidence="11 12">
    <name type="scientific">Oopsacas minuta</name>
    <dbReference type="NCBI Taxonomy" id="111878"/>
    <lineage>
        <taxon>Eukaryota</taxon>
        <taxon>Metazoa</taxon>
        <taxon>Porifera</taxon>
        <taxon>Hexactinellida</taxon>
        <taxon>Hexasterophora</taxon>
        <taxon>Lyssacinosida</taxon>
        <taxon>Leucopsacidae</taxon>
        <taxon>Oopsacas</taxon>
    </lineage>
</organism>
<dbReference type="Proteomes" id="UP001165289">
    <property type="component" value="Unassembled WGS sequence"/>
</dbReference>
<name>A0AAV7JXJ2_9METZ</name>
<gene>
    <name evidence="11" type="ORF">LOD99_3705</name>
</gene>
<dbReference type="AlphaFoldDB" id="A0AAV7JXJ2"/>
<feature type="transmembrane region" description="Helical" evidence="7">
    <location>
        <begin position="549"/>
        <end position="571"/>
    </location>
</feature>
<protein>
    <recommendedName>
        <fullName evidence="13">G-protein coupled receptors family 2 profile 2 domain-containing protein</fullName>
    </recommendedName>
</protein>
<feature type="region of interest" description="Disordered" evidence="6">
    <location>
        <begin position="839"/>
        <end position="893"/>
    </location>
</feature>
<dbReference type="PROSITE" id="PS50221">
    <property type="entry name" value="GAIN_B"/>
    <property type="match status" value="1"/>
</dbReference>
<evidence type="ECO:0000256" key="8">
    <source>
        <dbReference type="SAM" id="SignalP"/>
    </source>
</evidence>
<feature type="transmembrane region" description="Helical" evidence="7">
    <location>
        <begin position="711"/>
        <end position="735"/>
    </location>
</feature>
<dbReference type="PANTHER" id="PTHR12011:SF347">
    <property type="entry name" value="FI21270P1-RELATED"/>
    <property type="match status" value="1"/>
</dbReference>
<dbReference type="InterPro" id="IPR046338">
    <property type="entry name" value="GAIN_dom_sf"/>
</dbReference>
<dbReference type="Gene3D" id="1.20.1070.10">
    <property type="entry name" value="Rhodopsin 7-helix transmembrane proteins"/>
    <property type="match status" value="1"/>
</dbReference>
<feature type="compositionally biased region" description="Low complexity" evidence="6">
    <location>
        <begin position="866"/>
        <end position="883"/>
    </location>
</feature>
<dbReference type="Gene3D" id="2.60.220.50">
    <property type="match status" value="1"/>
</dbReference>
<feature type="chain" id="PRO_5043630727" description="G-protein coupled receptors family 2 profile 2 domain-containing protein" evidence="8">
    <location>
        <begin position="21"/>
        <end position="893"/>
    </location>
</feature>
<keyword evidence="12" id="KW-1185">Reference proteome</keyword>
<evidence type="ECO:0000259" key="9">
    <source>
        <dbReference type="PROSITE" id="PS50221"/>
    </source>
</evidence>
<dbReference type="GO" id="GO:0007166">
    <property type="term" value="P:cell surface receptor signaling pathway"/>
    <property type="evidence" value="ECO:0007669"/>
    <property type="project" value="InterPro"/>
</dbReference>
<proteinExistence type="predicted"/>
<accession>A0AAV7JXJ2</accession>
<evidence type="ECO:0000256" key="4">
    <source>
        <dbReference type="ARBA" id="ARBA00023136"/>
    </source>
</evidence>
<evidence type="ECO:0000256" key="2">
    <source>
        <dbReference type="ARBA" id="ARBA00022692"/>
    </source>
</evidence>
<dbReference type="GO" id="GO:0004888">
    <property type="term" value="F:transmembrane signaling receptor activity"/>
    <property type="evidence" value="ECO:0007669"/>
    <property type="project" value="InterPro"/>
</dbReference>
<reference evidence="11 12" key="1">
    <citation type="journal article" date="2023" name="BMC Biol.">
        <title>The compact genome of the sponge Oopsacas minuta (Hexactinellida) is lacking key metazoan core genes.</title>
        <authorList>
            <person name="Santini S."/>
            <person name="Schenkelaars Q."/>
            <person name="Jourda C."/>
            <person name="Duchesne M."/>
            <person name="Belahbib H."/>
            <person name="Rocher C."/>
            <person name="Selva M."/>
            <person name="Riesgo A."/>
            <person name="Vervoort M."/>
            <person name="Leys S.P."/>
            <person name="Kodjabachian L."/>
            <person name="Le Bivic A."/>
            <person name="Borchiellini C."/>
            <person name="Claverie J.M."/>
            <person name="Renard E."/>
        </authorList>
    </citation>
    <scope>NUCLEOTIDE SEQUENCE [LARGE SCALE GENOMIC DNA]</scope>
    <source>
        <strain evidence="11">SPO-2</strain>
    </source>
</reference>
<evidence type="ECO:0008006" key="13">
    <source>
        <dbReference type="Google" id="ProtNLM"/>
    </source>
</evidence>
<dbReference type="CDD" id="cd13952">
    <property type="entry name" value="7tm_classB"/>
    <property type="match status" value="1"/>
</dbReference>
<keyword evidence="2 7" id="KW-0812">Transmembrane</keyword>
<comment type="caution">
    <text evidence="11">The sequence shown here is derived from an EMBL/GenBank/DDBJ whole genome shotgun (WGS) entry which is preliminary data.</text>
</comment>
<evidence type="ECO:0000313" key="12">
    <source>
        <dbReference type="Proteomes" id="UP001165289"/>
    </source>
</evidence>
<evidence type="ECO:0000259" key="10">
    <source>
        <dbReference type="PROSITE" id="PS50261"/>
    </source>
</evidence>
<evidence type="ECO:0000313" key="11">
    <source>
        <dbReference type="EMBL" id="KAI6653179.1"/>
    </source>
</evidence>
<dbReference type="InterPro" id="IPR017981">
    <property type="entry name" value="GPCR_2-like_7TM"/>
</dbReference>